<reference evidence="2 3" key="1">
    <citation type="journal article" date="2012" name="Genome Biol.">
        <title>Sequencing three crocodilian genomes to illuminate the evolution of archosaurs and amniotes.</title>
        <authorList>
            <person name="St John J.A."/>
            <person name="Braun E.L."/>
            <person name="Isberg S.R."/>
            <person name="Miles L.G."/>
            <person name="Chong A.Y."/>
            <person name="Gongora J."/>
            <person name="Dalzell P."/>
            <person name="Moran C."/>
            <person name="Bed'hom B."/>
            <person name="Abzhanov A."/>
            <person name="Burgess S.C."/>
            <person name="Cooksey A.M."/>
            <person name="Castoe T.A."/>
            <person name="Crawford N.G."/>
            <person name="Densmore L.D."/>
            <person name="Drew J.C."/>
            <person name="Edwards S.V."/>
            <person name="Faircloth B.C."/>
            <person name="Fujita M.K."/>
            <person name="Greenwold M.J."/>
            <person name="Hoffmann F.G."/>
            <person name="Howard J.M."/>
            <person name="Iguchi T."/>
            <person name="Janes D.E."/>
            <person name="Khan S.Y."/>
            <person name="Kohno S."/>
            <person name="de Koning A.J."/>
            <person name="Lance S.L."/>
            <person name="McCarthy F.M."/>
            <person name="McCormack J.E."/>
            <person name="Merchant M.E."/>
            <person name="Peterson D.G."/>
            <person name="Pollock D.D."/>
            <person name="Pourmand N."/>
            <person name="Raney B.J."/>
            <person name="Roessler K.A."/>
            <person name="Sanford J.R."/>
            <person name="Sawyer R.H."/>
            <person name="Schmidt C.J."/>
            <person name="Triplett E.W."/>
            <person name="Tuberville T.D."/>
            <person name="Venegas-Anaya M."/>
            <person name="Howard J.T."/>
            <person name="Jarvis E.D."/>
            <person name="Guillette L.J.Jr."/>
            <person name="Glenn T.C."/>
            <person name="Green R.E."/>
            <person name="Ray D.A."/>
        </authorList>
    </citation>
    <scope>NUCLEOTIDE SEQUENCE [LARGE SCALE GENOMIC DNA]</scope>
    <source>
        <strain evidence="2">KSC_2009_1</strain>
    </source>
</reference>
<sequence length="105" mass="12071">MPSRSPRRAPTWSRLNLRSAPLPLQEADDDKGECRRRERGGAIHADHTSKSAPVTVRMFWTPGVYDPPVPDIHPVTRLQDGRQLDSRWTATSVRTWRTSLLLWED</sequence>
<dbReference type="Proteomes" id="UP000050525">
    <property type="component" value="Unassembled WGS sequence"/>
</dbReference>
<organism evidence="2 3">
    <name type="scientific">Alligator mississippiensis</name>
    <name type="common">American alligator</name>
    <dbReference type="NCBI Taxonomy" id="8496"/>
    <lineage>
        <taxon>Eukaryota</taxon>
        <taxon>Metazoa</taxon>
        <taxon>Chordata</taxon>
        <taxon>Craniata</taxon>
        <taxon>Vertebrata</taxon>
        <taxon>Euteleostomi</taxon>
        <taxon>Archelosauria</taxon>
        <taxon>Archosauria</taxon>
        <taxon>Crocodylia</taxon>
        <taxon>Alligatoridae</taxon>
        <taxon>Alligatorinae</taxon>
        <taxon>Alligator</taxon>
    </lineage>
</organism>
<feature type="region of interest" description="Disordered" evidence="1">
    <location>
        <begin position="1"/>
        <end position="49"/>
    </location>
</feature>
<feature type="compositionally biased region" description="Basic and acidic residues" evidence="1">
    <location>
        <begin position="32"/>
        <end position="49"/>
    </location>
</feature>
<protein>
    <submittedName>
        <fullName evidence="2">Uncharacterized protein</fullName>
    </submittedName>
</protein>
<dbReference type="AlphaFoldDB" id="A0A151M108"/>
<comment type="caution">
    <text evidence="2">The sequence shown here is derived from an EMBL/GenBank/DDBJ whole genome shotgun (WGS) entry which is preliminary data.</text>
</comment>
<evidence type="ECO:0000313" key="2">
    <source>
        <dbReference type="EMBL" id="KYO18172.1"/>
    </source>
</evidence>
<dbReference type="EMBL" id="AKHW03006853">
    <property type="protein sequence ID" value="KYO18172.1"/>
    <property type="molecule type" value="Genomic_DNA"/>
</dbReference>
<name>A0A151M108_ALLMI</name>
<keyword evidence="3" id="KW-1185">Reference proteome</keyword>
<gene>
    <name evidence="2" type="ORF">Y1Q_0011737</name>
</gene>
<evidence type="ECO:0000256" key="1">
    <source>
        <dbReference type="SAM" id="MobiDB-lite"/>
    </source>
</evidence>
<proteinExistence type="predicted"/>
<accession>A0A151M108</accession>
<evidence type="ECO:0000313" key="3">
    <source>
        <dbReference type="Proteomes" id="UP000050525"/>
    </source>
</evidence>